<protein>
    <submittedName>
        <fullName evidence="3">Uncharacterized protein</fullName>
    </submittedName>
</protein>
<feature type="signal peptide" evidence="2">
    <location>
        <begin position="1"/>
        <end position="24"/>
    </location>
</feature>
<dbReference type="STRING" id="345632.GPICK_07580"/>
<gene>
    <name evidence="3" type="ORF">GPICK_07580</name>
</gene>
<evidence type="ECO:0000313" key="4">
    <source>
        <dbReference type="Proteomes" id="UP000057609"/>
    </source>
</evidence>
<dbReference type="KEGG" id="gpi:GPICK_07580"/>
<organism evidence="3 4">
    <name type="scientific">Geobacter pickeringii</name>
    <dbReference type="NCBI Taxonomy" id="345632"/>
    <lineage>
        <taxon>Bacteria</taxon>
        <taxon>Pseudomonadati</taxon>
        <taxon>Thermodesulfobacteriota</taxon>
        <taxon>Desulfuromonadia</taxon>
        <taxon>Geobacterales</taxon>
        <taxon>Geobacteraceae</taxon>
        <taxon>Geobacter</taxon>
    </lineage>
</organism>
<reference evidence="3 4" key="1">
    <citation type="journal article" date="2015" name="Genome Announc.">
        <title>Complete Genome of Geobacter pickeringii G13T, a Metal-Reducing Isolate from Sedimentary Kaolin Deposits.</title>
        <authorList>
            <person name="Badalamenti J.P."/>
            <person name="Bond D.R."/>
        </authorList>
    </citation>
    <scope>NUCLEOTIDE SEQUENCE [LARGE SCALE GENOMIC DNA]</scope>
    <source>
        <strain evidence="3 4">G13</strain>
    </source>
</reference>
<evidence type="ECO:0000256" key="1">
    <source>
        <dbReference type="SAM" id="Phobius"/>
    </source>
</evidence>
<evidence type="ECO:0000313" key="3">
    <source>
        <dbReference type="EMBL" id="AJE03234.1"/>
    </source>
</evidence>
<dbReference type="EMBL" id="CP009788">
    <property type="protein sequence ID" value="AJE03234.1"/>
    <property type="molecule type" value="Genomic_DNA"/>
</dbReference>
<dbReference type="HOGENOM" id="CLU_1056731_0_0_7"/>
<keyword evidence="4" id="KW-1185">Reference proteome</keyword>
<dbReference type="RefSeq" id="WP_039741838.1">
    <property type="nucleotide sequence ID" value="NZ_CP009788.1"/>
</dbReference>
<feature type="transmembrane region" description="Helical" evidence="1">
    <location>
        <begin position="227"/>
        <end position="248"/>
    </location>
</feature>
<keyword evidence="1" id="KW-0812">Transmembrane</keyword>
<keyword evidence="1" id="KW-1133">Transmembrane helix</keyword>
<accession>A0A0B5BDL8</accession>
<sequence>MKKKMIALIAGAMMSIAMAGSAMAAFTDQSLVQVIYDTTSSTEIATNLGTISSLVGTTNNTITANPFVLSDFGATASLANLRVGYFVTGTASVSGYAANAPSTTTYLAAGRLTNFQSLGNLVTTYYNSLGTTDKIVASQSFANSYVSAYDKPNVASYGSNITTTTFGFNYTTTGEASLATLAANSPVSMSLYQYTGAARAYSQGVQALTVALNADGTTTINAQSAPAATPIPAAAYLLGSGLLGMVGIRRKMNK</sequence>
<dbReference type="AlphaFoldDB" id="A0A0B5BDL8"/>
<proteinExistence type="predicted"/>
<keyword evidence="2" id="KW-0732">Signal</keyword>
<feature type="chain" id="PRO_5002098253" evidence="2">
    <location>
        <begin position="25"/>
        <end position="254"/>
    </location>
</feature>
<evidence type="ECO:0000256" key="2">
    <source>
        <dbReference type="SAM" id="SignalP"/>
    </source>
</evidence>
<name>A0A0B5BDL8_9BACT</name>
<keyword evidence="1" id="KW-0472">Membrane</keyword>
<dbReference type="Proteomes" id="UP000057609">
    <property type="component" value="Chromosome"/>
</dbReference>